<evidence type="ECO:0000259" key="2">
    <source>
        <dbReference type="Pfam" id="PF01636"/>
    </source>
</evidence>
<dbReference type="SUPFAM" id="SSF56112">
    <property type="entry name" value="Protein kinase-like (PK-like)"/>
    <property type="match status" value="1"/>
</dbReference>
<gene>
    <name evidence="3" type="ORF">COC19_03300</name>
</gene>
<evidence type="ECO:0000256" key="1">
    <source>
        <dbReference type="SAM" id="MobiDB-lite"/>
    </source>
</evidence>
<feature type="region of interest" description="Disordered" evidence="1">
    <location>
        <begin position="1"/>
        <end position="22"/>
    </location>
</feature>
<sequence length="376" mass="43010">MFDKTRADRASQYNNKERLNTTMSDQRKQDLGLWVGPELAKLLGQAEHEIELETVSGDASFRRYFRIRHQGKTYIAVDAPIESEDSHAFVSIAQLFRQANVTTPLVLAVDYQQGFMLLQDFGDQLYLPRLLAEQTSTDITADCLYTQAIDTLIQLQSNTDGSALPAYDGDFLRAEMALFSRWFCEKYLALSLDQAEHKIIEAAFDVLADRALQQTQVAVHRDYHSRNLLILDESDFPAPQGPGVIDFQDAMCGAYTYDLVSLLRDCYVQWPQQRIRRWAMAYYQQAQAAGIIAGVAEADFICDFDLMGLQRNLKVLGIFARLYIRDNKPQYLADMPRVITYFTAVSERYSDIPEIAEFTDWFERRVLTVARPKLGL</sequence>
<evidence type="ECO:0000313" key="3">
    <source>
        <dbReference type="EMBL" id="PCH62152.1"/>
    </source>
</evidence>
<dbReference type="AlphaFoldDB" id="A0A2A4MQJ0"/>
<proteinExistence type="predicted"/>
<reference evidence="4" key="1">
    <citation type="submission" date="2017-08" db="EMBL/GenBank/DDBJ databases">
        <title>A dynamic microbial community with high functional redundancy inhabits the cold, oxic subseafloor aquifer.</title>
        <authorList>
            <person name="Tully B.J."/>
            <person name="Wheat C.G."/>
            <person name="Glazer B.T."/>
            <person name="Huber J.A."/>
        </authorList>
    </citation>
    <scope>NUCLEOTIDE SEQUENCE [LARGE SCALE GENOMIC DNA]</scope>
</reference>
<dbReference type="InterPro" id="IPR002575">
    <property type="entry name" value="Aminoglycoside_PTrfase"/>
</dbReference>
<name>A0A2A4MQJ0_9GAMM</name>
<dbReference type="Proteomes" id="UP000218172">
    <property type="component" value="Unassembled WGS sequence"/>
</dbReference>
<comment type="caution">
    <text evidence="3">The sequence shown here is derived from an EMBL/GenBank/DDBJ whole genome shotgun (WGS) entry which is preliminary data.</text>
</comment>
<feature type="domain" description="Aminoglycoside phosphotransferase" evidence="2">
    <location>
        <begin position="52"/>
        <end position="283"/>
    </location>
</feature>
<evidence type="ECO:0000313" key="4">
    <source>
        <dbReference type="Proteomes" id="UP000218172"/>
    </source>
</evidence>
<dbReference type="Pfam" id="PF01636">
    <property type="entry name" value="APH"/>
    <property type="match status" value="1"/>
</dbReference>
<organism evidence="3 4">
    <name type="scientific">SAR86 cluster bacterium</name>
    <dbReference type="NCBI Taxonomy" id="2030880"/>
    <lineage>
        <taxon>Bacteria</taxon>
        <taxon>Pseudomonadati</taxon>
        <taxon>Pseudomonadota</taxon>
        <taxon>Gammaproteobacteria</taxon>
        <taxon>SAR86 cluster</taxon>
    </lineage>
</organism>
<accession>A0A2A4MQJ0</accession>
<dbReference type="InterPro" id="IPR011009">
    <property type="entry name" value="Kinase-like_dom_sf"/>
</dbReference>
<keyword evidence="3" id="KW-0808">Transferase</keyword>
<dbReference type="Gene3D" id="3.30.200.20">
    <property type="entry name" value="Phosphorylase Kinase, domain 1"/>
    <property type="match status" value="1"/>
</dbReference>
<dbReference type="EMBL" id="NVQR01000044">
    <property type="protein sequence ID" value="PCH62152.1"/>
    <property type="molecule type" value="Genomic_DNA"/>
</dbReference>
<dbReference type="Gene3D" id="3.90.1200.10">
    <property type="match status" value="1"/>
</dbReference>
<protein>
    <submittedName>
        <fullName evidence="3">Aminoglycoside phosphotransferase</fullName>
    </submittedName>
</protein>
<dbReference type="GO" id="GO:0016740">
    <property type="term" value="F:transferase activity"/>
    <property type="evidence" value="ECO:0007669"/>
    <property type="project" value="UniProtKB-KW"/>
</dbReference>